<proteinExistence type="predicted"/>
<dbReference type="PANTHER" id="PTHR41791:SF1">
    <property type="entry name" value="SSL7039 PROTEIN"/>
    <property type="match status" value="1"/>
</dbReference>
<sequence>MADIVRQKTLKVYATEDGKEPYTEWLENLKDYTIRSRIIRRIERLKQGNYGDFKSVGDGVLELRFFFGSGYRVYFGESANDLVILLCGGDKDSQDKDIEKAKKYWEAYQEEQDDQETEKP</sequence>
<name>A0A2H6LIC2_9NOSO</name>
<dbReference type="NCBIfam" id="TIGR02683">
    <property type="entry name" value="upstrm_HI1419"/>
    <property type="match status" value="1"/>
</dbReference>
<gene>
    <name evidence="1" type="ORF">NCWK1_2717</name>
</gene>
<dbReference type="RefSeq" id="WP_103125152.1">
    <property type="nucleotide sequence ID" value="NZ_DF978429.1"/>
</dbReference>
<dbReference type="AlphaFoldDB" id="A0A2H6LIC2"/>
<dbReference type="InterPro" id="IPR014056">
    <property type="entry name" value="TypeIITA-like_toxin_pred"/>
</dbReference>
<reference evidence="2" key="1">
    <citation type="journal article" date="2018" name="Genome Announc.">
        <title>Draft Genome Sequence of the Nitrogen-Fixing and Hormogonia-Inducing Cyanobacterium Nostoc cycadae Strain WK-1, Isolated from the Coralloid Roots of Cycas revoluta.</title>
        <authorList>
            <person name="Kanesaki Y."/>
            <person name="Hirose M."/>
            <person name="Hirose Y."/>
            <person name="Fujisawa T."/>
            <person name="Nakamura Y."/>
            <person name="Watanabe S."/>
            <person name="Matsunaga S."/>
            <person name="Uchida H."/>
            <person name="Murakami A."/>
        </authorList>
    </citation>
    <scope>NUCLEOTIDE SEQUENCE [LARGE SCALE GENOMIC DNA]</scope>
    <source>
        <strain evidence="2">WK-1</strain>
    </source>
</reference>
<keyword evidence="2" id="KW-1185">Reference proteome</keyword>
<dbReference type="InterPro" id="IPR009241">
    <property type="entry name" value="HigB-like"/>
</dbReference>
<organism evidence="1 2">
    <name type="scientific">Nostoc cycadae WK-1</name>
    <dbReference type="NCBI Taxonomy" id="1861711"/>
    <lineage>
        <taxon>Bacteria</taxon>
        <taxon>Bacillati</taxon>
        <taxon>Cyanobacteriota</taxon>
        <taxon>Cyanophyceae</taxon>
        <taxon>Nostocales</taxon>
        <taxon>Nostocaceae</taxon>
        <taxon>Nostoc</taxon>
    </lineage>
</organism>
<evidence type="ECO:0000313" key="2">
    <source>
        <dbReference type="Proteomes" id="UP000236527"/>
    </source>
</evidence>
<dbReference type="EMBL" id="BDGE01000044">
    <property type="protein sequence ID" value="GBE92957.1"/>
    <property type="molecule type" value="Genomic_DNA"/>
</dbReference>
<dbReference type="Proteomes" id="UP000236527">
    <property type="component" value="Unassembled WGS sequence"/>
</dbReference>
<protein>
    <submittedName>
        <fullName evidence="1">Addiction module killer protein</fullName>
    </submittedName>
</protein>
<dbReference type="Pfam" id="PF05973">
    <property type="entry name" value="Gp49"/>
    <property type="match status" value="1"/>
</dbReference>
<accession>A0A2H6LIC2</accession>
<dbReference type="PIRSF" id="PIRSF028744">
    <property type="entry name" value="Addict_mod_HI1419"/>
    <property type="match status" value="1"/>
</dbReference>
<evidence type="ECO:0000313" key="1">
    <source>
        <dbReference type="EMBL" id="GBE92957.1"/>
    </source>
</evidence>
<dbReference type="PANTHER" id="PTHR41791">
    <property type="entry name" value="SSL7039 PROTEIN"/>
    <property type="match status" value="1"/>
</dbReference>
<comment type="caution">
    <text evidence="1">The sequence shown here is derived from an EMBL/GenBank/DDBJ whole genome shotgun (WGS) entry which is preliminary data.</text>
</comment>